<evidence type="ECO:0000256" key="4">
    <source>
        <dbReference type="ARBA" id="ARBA00022692"/>
    </source>
</evidence>
<dbReference type="InterPro" id="IPR012910">
    <property type="entry name" value="Plug_dom"/>
</dbReference>
<keyword evidence="3 8" id="KW-1134">Transmembrane beta strand</keyword>
<keyword evidence="4 8" id="KW-0812">Transmembrane</keyword>
<dbReference type="Pfam" id="PF07715">
    <property type="entry name" value="Plug"/>
    <property type="match status" value="1"/>
</dbReference>
<evidence type="ECO:0000256" key="1">
    <source>
        <dbReference type="ARBA" id="ARBA00004571"/>
    </source>
</evidence>
<dbReference type="GO" id="GO:0015344">
    <property type="term" value="F:siderophore uptake transmembrane transporter activity"/>
    <property type="evidence" value="ECO:0007669"/>
    <property type="project" value="TreeGrafter"/>
</dbReference>
<dbReference type="RefSeq" id="WP_124874161.1">
    <property type="nucleotide sequence ID" value="NZ_RQJO01000008.1"/>
</dbReference>
<evidence type="ECO:0000313" key="10">
    <source>
        <dbReference type="EMBL" id="RRB03936.1"/>
    </source>
</evidence>
<name>A0A3P1BSV0_9BACT</name>
<dbReference type="InterPro" id="IPR039426">
    <property type="entry name" value="TonB-dep_rcpt-like"/>
</dbReference>
<evidence type="ECO:0000256" key="2">
    <source>
        <dbReference type="ARBA" id="ARBA00022448"/>
    </source>
</evidence>
<proteinExistence type="inferred from homology"/>
<dbReference type="InterPro" id="IPR037066">
    <property type="entry name" value="Plug_dom_sf"/>
</dbReference>
<dbReference type="EMBL" id="RQJO01000008">
    <property type="protein sequence ID" value="RRB03936.1"/>
    <property type="molecule type" value="Genomic_DNA"/>
</dbReference>
<dbReference type="AlphaFoldDB" id="A0A3P1BSV0"/>
<dbReference type="InterPro" id="IPR036942">
    <property type="entry name" value="Beta-barrel_TonB_sf"/>
</dbReference>
<dbReference type="GO" id="GO:0044718">
    <property type="term" value="P:siderophore transmembrane transport"/>
    <property type="evidence" value="ECO:0007669"/>
    <property type="project" value="TreeGrafter"/>
</dbReference>
<dbReference type="Pfam" id="PF13715">
    <property type="entry name" value="CarbopepD_reg_2"/>
    <property type="match status" value="1"/>
</dbReference>
<comment type="caution">
    <text evidence="10">The sequence shown here is derived from an EMBL/GenBank/DDBJ whole genome shotgun (WGS) entry which is preliminary data.</text>
</comment>
<keyword evidence="2 8" id="KW-0813">Transport</keyword>
<dbReference type="Gene3D" id="2.40.170.20">
    <property type="entry name" value="TonB-dependent receptor, beta-barrel domain"/>
    <property type="match status" value="1"/>
</dbReference>
<dbReference type="Gene3D" id="2.60.40.1120">
    <property type="entry name" value="Carboxypeptidase-like, regulatory domain"/>
    <property type="match status" value="1"/>
</dbReference>
<keyword evidence="11" id="KW-1185">Reference proteome</keyword>
<dbReference type="PANTHER" id="PTHR30069:SF29">
    <property type="entry name" value="HEMOGLOBIN AND HEMOGLOBIN-HAPTOGLOBIN-BINDING PROTEIN 1-RELATED"/>
    <property type="match status" value="1"/>
</dbReference>
<dbReference type="GO" id="GO:0009279">
    <property type="term" value="C:cell outer membrane"/>
    <property type="evidence" value="ECO:0007669"/>
    <property type="project" value="UniProtKB-SubCell"/>
</dbReference>
<dbReference type="Gene3D" id="2.170.130.10">
    <property type="entry name" value="TonB-dependent receptor, plug domain"/>
    <property type="match status" value="1"/>
</dbReference>
<evidence type="ECO:0000256" key="7">
    <source>
        <dbReference type="ARBA" id="ARBA00023237"/>
    </source>
</evidence>
<protein>
    <submittedName>
        <fullName evidence="10">TonB-dependent receptor</fullName>
    </submittedName>
</protein>
<evidence type="ECO:0000256" key="6">
    <source>
        <dbReference type="ARBA" id="ARBA00023136"/>
    </source>
</evidence>
<keyword evidence="6 8" id="KW-0472">Membrane</keyword>
<feature type="domain" description="TonB-dependent receptor plug" evidence="9">
    <location>
        <begin position="147"/>
        <end position="225"/>
    </location>
</feature>
<dbReference type="OrthoDB" id="9758870at2"/>
<dbReference type="PANTHER" id="PTHR30069">
    <property type="entry name" value="TONB-DEPENDENT OUTER MEMBRANE RECEPTOR"/>
    <property type="match status" value="1"/>
</dbReference>
<comment type="subcellular location">
    <subcellularLocation>
        <location evidence="1 8">Cell outer membrane</location>
        <topology evidence="1 8">Multi-pass membrane protein</topology>
    </subcellularLocation>
</comment>
<gene>
    <name evidence="10" type="ORF">EHT25_10405</name>
</gene>
<dbReference type="PROSITE" id="PS52016">
    <property type="entry name" value="TONB_DEPENDENT_REC_3"/>
    <property type="match status" value="1"/>
</dbReference>
<dbReference type="InterPro" id="IPR008969">
    <property type="entry name" value="CarboxyPept-like_regulatory"/>
</dbReference>
<reference evidence="10 11" key="1">
    <citation type="submission" date="2018-11" db="EMBL/GenBank/DDBJ databases">
        <authorList>
            <person name="Zhou Z."/>
            <person name="Wang G."/>
        </authorList>
    </citation>
    <scope>NUCLEOTIDE SEQUENCE [LARGE SCALE GENOMIC DNA]</scope>
    <source>
        <strain evidence="10 11">KCTC52004</strain>
    </source>
</reference>
<dbReference type="SUPFAM" id="SSF49464">
    <property type="entry name" value="Carboxypeptidase regulatory domain-like"/>
    <property type="match status" value="1"/>
</dbReference>
<dbReference type="Proteomes" id="UP000271925">
    <property type="component" value="Unassembled WGS sequence"/>
</dbReference>
<organism evidence="10 11">
    <name type="scientific">Larkinella rosea</name>
    <dbReference type="NCBI Taxonomy" id="2025312"/>
    <lineage>
        <taxon>Bacteria</taxon>
        <taxon>Pseudomonadati</taxon>
        <taxon>Bacteroidota</taxon>
        <taxon>Cytophagia</taxon>
        <taxon>Cytophagales</taxon>
        <taxon>Spirosomataceae</taxon>
        <taxon>Larkinella</taxon>
    </lineage>
</organism>
<keyword evidence="5" id="KW-0732">Signal</keyword>
<evidence type="ECO:0000256" key="3">
    <source>
        <dbReference type="ARBA" id="ARBA00022452"/>
    </source>
</evidence>
<sequence length="790" mass="88396">MRPFAIRLSLTIALLMLAVSVLLAQNRYLIRGRITDGASGRGLANVSVADKKQNLGTLSDSTGAYSLRVLPGLYSLTFSRLGYYSRSIPADISRTDEVVNVTLNPDIRQLEEINVTGRAPDANVSAAQMSVVKLDMKNLRNIPVVFGETDILKALTLQPGVSTVGEGAGGFNVRGGRTDQNLVLLDGAPLFNTSHLLGLLSNLNADAIQDVTLYKGGIPAAYGGRLSSLLLMNTKPGETERLSVNGGIGLMTSRLLVQGPVTKNKKLTFLAGGRLAYPSLLLKLFPAPTNQNRASFYDLNGRITYRFTPNSQVTGTFYRSFDTFKFPQDTLYTTQSTLLTARYSQRFNPHLSINLTGTQSDYRFFLDGQGTANTYRYRSTIRQREARFEGQWTPIPAHRVEFGGSLTAYSLLPGAIAPTGDDSNITMQTLSTEQAREWAGYLSDEWTPLPQLSVQVGIRYARFTNIGPGLGYQYADGMPRSRETITDTLSYGNGKPVVRYGGWEPRMTVRVNLTSASSLKFSYHRTRQFLHLISNTTAISPVDFWKLSDPLVRPSVADQWAVGYFHNFRDNTYETSVEVYRKDMTDLVEYRNGATLLLNPALDADLLRAQGRAYGVELSLQKTRGLLTGLLAYTYARTLARVQTPYARDRINGGAWYASTFDRPHNLTVATQWKWSRGWTFGTNFIYTSGRPTTYPDGTYRLNGTKVLDYSQRNVDRIPDYHRLDVSFTKDGRRSPGQRRYSNWSVSLYNVYARKNPYSIYFQRVNTTTRSYRLSVFGTIIPSLSWNFNY</sequence>
<evidence type="ECO:0000256" key="8">
    <source>
        <dbReference type="PROSITE-ProRule" id="PRU01360"/>
    </source>
</evidence>
<accession>A0A3P1BSV0</accession>
<dbReference type="SUPFAM" id="SSF56935">
    <property type="entry name" value="Porins"/>
    <property type="match status" value="1"/>
</dbReference>
<evidence type="ECO:0000256" key="5">
    <source>
        <dbReference type="ARBA" id="ARBA00022729"/>
    </source>
</evidence>
<keyword evidence="10" id="KW-0675">Receptor</keyword>
<keyword evidence="7 8" id="KW-0998">Cell outer membrane</keyword>
<evidence type="ECO:0000259" key="9">
    <source>
        <dbReference type="Pfam" id="PF07715"/>
    </source>
</evidence>
<comment type="similarity">
    <text evidence="8">Belongs to the TonB-dependent receptor family.</text>
</comment>
<evidence type="ECO:0000313" key="11">
    <source>
        <dbReference type="Proteomes" id="UP000271925"/>
    </source>
</evidence>